<dbReference type="InterPro" id="IPR036047">
    <property type="entry name" value="F-box-like_dom_sf"/>
</dbReference>
<dbReference type="InterPro" id="IPR032675">
    <property type="entry name" value="LRR_dom_sf"/>
</dbReference>
<comment type="caution">
    <text evidence="1">The sequence shown here is derived from an EMBL/GenBank/DDBJ whole genome shotgun (WGS) entry which is preliminary data.</text>
</comment>
<evidence type="ECO:0000313" key="2">
    <source>
        <dbReference type="Proteomes" id="UP000439903"/>
    </source>
</evidence>
<evidence type="ECO:0000313" key="1">
    <source>
        <dbReference type="EMBL" id="KAF0499935.1"/>
    </source>
</evidence>
<gene>
    <name evidence="1" type="ORF">F8M41_020395</name>
</gene>
<reference evidence="1 2" key="1">
    <citation type="journal article" date="2019" name="Environ. Microbiol.">
        <title>At the nexus of three kingdoms: the genome of the mycorrhizal fungus Gigaspora margarita provides insights into plant, endobacterial and fungal interactions.</title>
        <authorList>
            <person name="Venice F."/>
            <person name="Ghignone S."/>
            <person name="Salvioli di Fossalunga A."/>
            <person name="Amselem J."/>
            <person name="Novero M."/>
            <person name="Xianan X."/>
            <person name="Sedzielewska Toro K."/>
            <person name="Morin E."/>
            <person name="Lipzen A."/>
            <person name="Grigoriev I.V."/>
            <person name="Henrissat B."/>
            <person name="Martin F.M."/>
            <person name="Bonfante P."/>
        </authorList>
    </citation>
    <scope>NUCLEOTIDE SEQUENCE [LARGE SCALE GENOMIC DNA]</scope>
    <source>
        <strain evidence="1 2">BEG34</strain>
    </source>
</reference>
<dbReference type="EMBL" id="WTPW01000560">
    <property type="protein sequence ID" value="KAF0499935.1"/>
    <property type="molecule type" value="Genomic_DNA"/>
</dbReference>
<dbReference type="SUPFAM" id="SSF52047">
    <property type="entry name" value="RNI-like"/>
    <property type="match status" value="1"/>
</dbReference>
<dbReference type="SUPFAM" id="SSF81383">
    <property type="entry name" value="F-box domain"/>
    <property type="match status" value="1"/>
</dbReference>
<dbReference type="Proteomes" id="UP000439903">
    <property type="component" value="Unassembled WGS sequence"/>
</dbReference>
<keyword evidence="2" id="KW-1185">Reference proteome</keyword>
<protein>
    <recommendedName>
        <fullName evidence="3">F-box domain-containing protein</fullName>
    </recommendedName>
</protein>
<dbReference type="OrthoDB" id="2370376at2759"/>
<proteinExistence type="predicted"/>
<name>A0A8H4EJN2_GIGMA</name>
<evidence type="ECO:0008006" key="3">
    <source>
        <dbReference type="Google" id="ProtNLM"/>
    </source>
</evidence>
<accession>A0A8H4EJN2</accession>
<sequence>MATDITKPYLITDVLVIIFKNLGIRDLLSALLVNREWSQVAVPMYWRAPFSYTKKRSLLAIKIYRLFLEQENDQKDSSQIAIQNLPTLYDYPFFLKELNYTNLLELDKEVINVDAILKMMTDREIRLNTFIMDNAGTNKENIYGLWTKSCYAPIFSSLVHVELHAPFRKNGVIKALADNCTKLTHLDINLYDNSTVHIEELLNYLDKLFSAQKRLLNIRLVFPNGPGKMLIKILQSRLESFKRLELAKWNFNDCDWRWLKECSNLTEFAITNPQTQVTDTLGNECEIHRLRMSKNSKITTTHWHFDKNDEVSSISNFYFHPEKSSVEPYHDESEIVIKPIQPKDADEINFINLTPSTFVELFSNLFHL</sequence>
<dbReference type="CDD" id="cd09917">
    <property type="entry name" value="F-box_SF"/>
    <property type="match status" value="1"/>
</dbReference>
<dbReference type="Gene3D" id="3.80.10.10">
    <property type="entry name" value="Ribonuclease Inhibitor"/>
    <property type="match status" value="1"/>
</dbReference>
<organism evidence="1 2">
    <name type="scientific">Gigaspora margarita</name>
    <dbReference type="NCBI Taxonomy" id="4874"/>
    <lineage>
        <taxon>Eukaryota</taxon>
        <taxon>Fungi</taxon>
        <taxon>Fungi incertae sedis</taxon>
        <taxon>Mucoromycota</taxon>
        <taxon>Glomeromycotina</taxon>
        <taxon>Glomeromycetes</taxon>
        <taxon>Diversisporales</taxon>
        <taxon>Gigasporaceae</taxon>
        <taxon>Gigaspora</taxon>
    </lineage>
</organism>
<dbReference type="AlphaFoldDB" id="A0A8H4EJN2"/>